<evidence type="ECO:0000256" key="2">
    <source>
        <dbReference type="RuleBase" id="RU003707"/>
    </source>
</evidence>
<dbReference type="EMBL" id="GL945445">
    <property type="protein sequence ID" value="EGO18914.1"/>
    <property type="molecule type" value="Genomic_DNA"/>
</dbReference>
<dbReference type="CDD" id="cd06558">
    <property type="entry name" value="crotonase-like"/>
    <property type="match status" value="1"/>
</dbReference>
<evidence type="ECO:0000256" key="1">
    <source>
        <dbReference type="ARBA" id="ARBA00005254"/>
    </source>
</evidence>
<gene>
    <name evidence="3" type="ORF">SERLADRAFT_353000</name>
</gene>
<name>F8PD65_SERL9</name>
<accession>F8PD65</accession>
<dbReference type="InterPro" id="IPR001753">
    <property type="entry name" value="Enoyl-CoA_hydra/iso"/>
</dbReference>
<comment type="similarity">
    <text evidence="1 2">Belongs to the enoyl-CoA hydratase/isomerase family.</text>
</comment>
<dbReference type="PANTHER" id="PTHR11941">
    <property type="entry name" value="ENOYL-COA HYDRATASE-RELATED"/>
    <property type="match status" value="1"/>
</dbReference>
<dbReference type="Gene3D" id="3.90.226.10">
    <property type="entry name" value="2-enoyl-CoA Hydratase, Chain A, domain 1"/>
    <property type="match status" value="1"/>
</dbReference>
<dbReference type="SUPFAM" id="SSF52096">
    <property type="entry name" value="ClpP/crotonase"/>
    <property type="match status" value="1"/>
</dbReference>
<dbReference type="GeneID" id="18809360"/>
<proteinExistence type="inferred from homology"/>
<dbReference type="GO" id="GO:0005739">
    <property type="term" value="C:mitochondrion"/>
    <property type="evidence" value="ECO:0007669"/>
    <property type="project" value="TreeGrafter"/>
</dbReference>
<dbReference type="PROSITE" id="PS00085">
    <property type="entry name" value="CU2_MONOOXYGENASE_2"/>
    <property type="match status" value="1"/>
</dbReference>
<evidence type="ECO:0008006" key="4">
    <source>
        <dbReference type="Google" id="ProtNLM"/>
    </source>
</evidence>
<dbReference type="AlphaFoldDB" id="F8PD65"/>
<dbReference type="HOGENOM" id="CLU_009834_7_6_1"/>
<protein>
    <recommendedName>
        <fullName evidence="4">Enoyl-CoA hydratase</fullName>
    </recommendedName>
</protein>
<dbReference type="GO" id="GO:0016715">
    <property type="term" value="F:oxidoreductase activity, acting on paired donors, with incorporation or reduction of molecular oxygen, reduced ascorbate as one donor, and incorporation of one atom of oxygen"/>
    <property type="evidence" value="ECO:0007669"/>
    <property type="project" value="InterPro"/>
</dbReference>
<dbReference type="InterPro" id="IPR014783">
    <property type="entry name" value="Cu2_ascorb_mOase_CS-2"/>
</dbReference>
<dbReference type="Pfam" id="PF00378">
    <property type="entry name" value="ECH_1"/>
    <property type="match status" value="1"/>
</dbReference>
<dbReference type="PANTHER" id="PTHR11941:SF158">
    <property type="entry name" value="ENOYL-COA HYDRATASE (AFU_ORTHOLOGUE AFUA_2G10650)"/>
    <property type="match status" value="1"/>
</dbReference>
<organism>
    <name type="scientific">Serpula lacrymans var. lacrymans (strain S7.9)</name>
    <name type="common">Dry rot fungus</name>
    <dbReference type="NCBI Taxonomy" id="578457"/>
    <lineage>
        <taxon>Eukaryota</taxon>
        <taxon>Fungi</taxon>
        <taxon>Dikarya</taxon>
        <taxon>Basidiomycota</taxon>
        <taxon>Agaricomycotina</taxon>
        <taxon>Agaricomycetes</taxon>
        <taxon>Agaricomycetidae</taxon>
        <taxon>Boletales</taxon>
        <taxon>Coniophorineae</taxon>
        <taxon>Serpulaceae</taxon>
        <taxon>Serpula</taxon>
    </lineage>
</organism>
<dbReference type="PROSITE" id="PS00166">
    <property type="entry name" value="ENOYL_COA_HYDRATASE"/>
    <property type="match status" value="1"/>
</dbReference>
<dbReference type="GO" id="GO:0006635">
    <property type="term" value="P:fatty acid beta-oxidation"/>
    <property type="evidence" value="ECO:0007669"/>
    <property type="project" value="TreeGrafter"/>
</dbReference>
<dbReference type="InterPro" id="IPR029045">
    <property type="entry name" value="ClpP/crotonase-like_dom_sf"/>
</dbReference>
<dbReference type="RefSeq" id="XP_007324138.1">
    <property type="nucleotide sequence ID" value="XM_007324076.1"/>
</dbReference>
<reference evidence="3" key="1">
    <citation type="submission" date="2011-04" db="EMBL/GenBank/DDBJ databases">
        <title>Evolution of plant cell wall degrading machinery underlies the functional diversity of forest fungi.</title>
        <authorList>
            <consortium name="US DOE Joint Genome Institute (JGI-PGF)"/>
            <person name="Eastwood D.C."/>
            <person name="Floudas D."/>
            <person name="Binder M."/>
            <person name="Majcherczyk A."/>
            <person name="Schneider P."/>
            <person name="Aerts A."/>
            <person name="Asiegbu F.O."/>
            <person name="Baker S.E."/>
            <person name="Barry K."/>
            <person name="Bendiksby M."/>
            <person name="Blumentritt M."/>
            <person name="Coutinho P.M."/>
            <person name="Cullen D."/>
            <person name="Cullen D."/>
            <person name="Gathman A."/>
            <person name="Goodell B."/>
            <person name="Henrissat B."/>
            <person name="Ihrmark K."/>
            <person name="Kauserud H."/>
            <person name="Kohler A."/>
            <person name="LaButti K."/>
            <person name="Lapidus A."/>
            <person name="Lavin J.L."/>
            <person name="Lee Y.-H."/>
            <person name="Lindquist E."/>
            <person name="Lilly W."/>
            <person name="Lucas S."/>
            <person name="Morin E."/>
            <person name="Murat C."/>
            <person name="Oguiza J.A."/>
            <person name="Park J."/>
            <person name="Pisabarro A.G."/>
            <person name="Riley R."/>
            <person name="Rosling A."/>
            <person name="Salamov A."/>
            <person name="Schmidt O."/>
            <person name="Schmutz J."/>
            <person name="Skrede I."/>
            <person name="Stenlid J."/>
            <person name="Wiebenga A."/>
            <person name="Xie X."/>
            <person name="Kues U."/>
            <person name="Hibbett D.S."/>
            <person name="Hoffmeister D."/>
            <person name="Hogberg N."/>
            <person name="Martin F."/>
            <person name="Grigoriev I.V."/>
            <person name="Watkinson S.C."/>
        </authorList>
    </citation>
    <scope>NUCLEOTIDE SEQUENCE</scope>
    <source>
        <strain evidence="3">S7.9</strain>
    </source>
</reference>
<dbReference type="InterPro" id="IPR018376">
    <property type="entry name" value="Enoyl-CoA_hyd/isom_CS"/>
</dbReference>
<sequence length="287" mass="31222">MQPPQHSDELNVSFPAEHVMLLTLTRPIQLNAMTPTMNNDIGALLNWFDDEPSLWVAIVTGEGRAFCAGADLKAWYQNQKSGRSTEQEDLAASVHGFGSISRRHTSVKPIIAAVNGGAYGGGVEMILNCDIVVASEDAHFALPEVKRGVVAAQGETHASPSSRTVIPRIAKVAGHQLASEMLFLGKTITAVEARDRFRFVNFVVPTSEVVKTAIGLATQITQNSPDSVQSSKEGLMLAQKHHFEDAVHTHALGLVSKRVYHGANIKARLLFFSLLKRKPKWTNPAKL</sequence>
<dbReference type="Proteomes" id="UP000008064">
    <property type="component" value="Unassembled WGS sequence"/>
</dbReference>
<evidence type="ECO:0000313" key="3">
    <source>
        <dbReference type="EMBL" id="EGO18914.1"/>
    </source>
</evidence>
<dbReference type="KEGG" id="sla:SERLADRAFT_353000"/>
<dbReference type="OrthoDB" id="2139957at2759"/>